<feature type="region of interest" description="Disordered" evidence="1">
    <location>
        <begin position="88"/>
        <end position="115"/>
    </location>
</feature>
<accession>A0A5B9WCY3</accession>
<protein>
    <submittedName>
        <fullName evidence="2">Uncharacterized protein</fullName>
    </submittedName>
</protein>
<sequence>MAIETVKLTKALIHNGEIRGAGELLTVPETLAEHWVEAGKAEYTVRIKALREGVVAHRHILAAGQEGIASQFRALDLHRDGAAEIVDPSQLTEPLPDRRPPVKPTPPPDPFNGQPRIKVTVTADCLMFNSSHHGKGVALDLPEERACQELKGGFVKLATGARLTQAGERYLSALRSPRARAGDIFPTYA</sequence>
<gene>
    <name evidence="2" type="ORF">OJF2_65200</name>
</gene>
<evidence type="ECO:0000256" key="1">
    <source>
        <dbReference type="SAM" id="MobiDB-lite"/>
    </source>
</evidence>
<evidence type="ECO:0000313" key="2">
    <source>
        <dbReference type="EMBL" id="QEH37925.1"/>
    </source>
</evidence>
<evidence type="ECO:0000313" key="3">
    <source>
        <dbReference type="Proteomes" id="UP000324233"/>
    </source>
</evidence>
<dbReference type="KEGG" id="agv:OJF2_65200"/>
<organism evidence="2 3">
    <name type="scientific">Aquisphaera giovannonii</name>
    <dbReference type="NCBI Taxonomy" id="406548"/>
    <lineage>
        <taxon>Bacteria</taxon>
        <taxon>Pseudomonadati</taxon>
        <taxon>Planctomycetota</taxon>
        <taxon>Planctomycetia</taxon>
        <taxon>Isosphaerales</taxon>
        <taxon>Isosphaeraceae</taxon>
        <taxon>Aquisphaera</taxon>
    </lineage>
</organism>
<dbReference type="EMBL" id="CP042997">
    <property type="protein sequence ID" value="QEH37925.1"/>
    <property type="molecule type" value="Genomic_DNA"/>
</dbReference>
<reference evidence="2 3" key="1">
    <citation type="submission" date="2019-08" db="EMBL/GenBank/DDBJ databases">
        <title>Deep-cultivation of Planctomycetes and their phenomic and genomic characterization uncovers novel biology.</title>
        <authorList>
            <person name="Wiegand S."/>
            <person name="Jogler M."/>
            <person name="Boedeker C."/>
            <person name="Pinto D."/>
            <person name="Vollmers J."/>
            <person name="Rivas-Marin E."/>
            <person name="Kohn T."/>
            <person name="Peeters S.H."/>
            <person name="Heuer A."/>
            <person name="Rast P."/>
            <person name="Oberbeckmann S."/>
            <person name="Bunk B."/>
            <person name="Jeske O."/>
            <person name="Meyerdierks A."/>
            <person name="Storesund J.E."/>
            <person name="Kallscheuer N."/>
            <person name="Luecker S."/>
            <person name="Lage O.M."/>
            <person name="Pohl T."/>
            <person name="Merkel B.J."/>
            <person name="Hornburger P."/>
            <person name="Mueller R.-W."/>
            <person name="Bruemmer F."/>
            <person name="Labrenz M."/>
            <person name="Spormann A.M."/>
            <person name="Op den Camp H."/>
            <person name="Overmann J."/>
            <person name="Amann R."/>
            <person name="Jetten M.S.M."/>
            <person name="Mascher T."/>
            <person name="Medema M.H."/>
            <person name="Devos D.P."/>
            <person name="Kaster A.-K."/>
            <person name="Ovreas L."/>
            <person name="Rohde M."/>
            <person name="Galperin M.Y."/>
            <person name="Jogler C."/>
        </authorList>
    </citation>
    <scope>NUCLEOTIDE SEQUENCE [LARGE SCALE GENOMIC DNA]</scope>
    <source>
        <strain evidence="2 3">OJF2</strain>
    </source>
</reference>
<dbReference type="Proteomes" id="UP000324233">
    <property type="component" value="Chromosome"/>
</dbReference>
<proteinExistence type="predicted"/>
<keyword evidence="3" id="KW-1185">Reference proteome</keyword>
<name>A0A5B9WCY3_9BACT</name>
<dbReference type="AlphaFoldDB" id="A0A5B9WCY3"/>
<dbReference type="RefSeq" id="WP_148597426.1">
    <property type="nucleotide sequence ID" value="NZ_CP042997.1"/>
</dbReference>